<dbReference type="EMBL" id="CACSAS010000001">
    <property type="protein sequence ID" value="CAA0112363.1"/>
    <property type="molecule type" value="Genomic_DNA"/>
</dbReference>
<gene>
    <name evidence="8" type="ORF">STARVERO_04038</name>
</gene>
<sequence length="582" mass="64921">MNRLYFGDNLDVLQEYVEDRSVDLIYLDPPFNSQAHYNVLFTSPRENISSAQVEAFRDTWAWGVEAEFSYAAVMRTGGAAANIIDALRATFHESDMMAYLVMMAARLVQLKTKLKPNGSIYLHCDPTASHYLKIVMDAIFGGAHFQNEIVWKRTAAHGGASRWGPVHDTILFYSASADYVWTRPVQALDESYISGKYRFKDDRGSYRLVVLTGPGVRTGASGRPWQGYHPTLAGRHWAVPKKALEVLAEQGIPLPSDLHAQLDLLYEHGFIRFPQKRDGSQGVPEFKLYRPPGQPVQDVITDIFPLNSQAKERIGYPTQKPLSLLDRIIRASTLPGAVVLDPFCGCGTTIEAAENAGRQWIGIDIAVHAIKVIENRLAKRDGGAPLYRIEGMPRDFASAVKLAERDKYQFQWWANYLFNPHALREQKKGADRGIDGELFFPNGPGRPWGRMLTSVKGGHTGPNDVRAFARVLERERAQMGLFITLFHPTREMAREAASVGLADVVHADIPKLQIVSIEDWFAGKRPMLPPLEHLPSVAFAGRRPRATPTLPVQPELPFSFIGGREDKGVVRHFNPGMVSGVA</sequence>
<dbReference type="Pfam" id="PF01555">
    <property type="entry name" value="N6_N4_Mtase"/>
    <property type="match status" value="1"/>
</dbReference>
<dbReference type="InterPro" id="IPR029063">
    <property type="entry name" value="SAM-dependent_MTases_sf"/>
</dbReference>
<evidence type="ECO:0000256" key="5">
    <source>
        <dbReference type="ARBA" id="ARBA00047942"/>
    </source>
</evidence>
<evidence type="ECO:0000259" key="6">
    <source>
        <dbReference type="Pfam" id="PF01555"/>
    </source>
</evidence>
<dbReference type="GO" id="GO:0008170">
    <property type="term" value="F:N-methyltransferase activity"/>
    <property type="evidence" value="ECO:0007669"/>
    <property type="project" value="InterPro"/>
</dbReference>
<evidence type="ECO:0000256" key="4">
    <source>
        <dbReference type="ARBA" id="ARBA00022679"/>
    </source>
</evidence>
<dbReference type="EC" id="2.1.1.72" evidence="2"/>
<feature type="domain" description="DNA methylase N-4/N-6" evidence="6">
    <location>
        <begin position="22"/>
        <end position="374"/>
    </location>
</feature>
<proteinExistence type="inferred from homology"/>
<keyword evidence="9" id="KW-1185">Reference proteome</keyword>
<comment type="similarity">
    <text evidence="1">Belongs to the N(4)/N(6)-methyltransferase family.</text>
</comment>
<dbReference type="GO" id="GO:0003677">
    <property type="term" value="F:DNA binding"/>
    <property type="evidence" value="ECO:0007669"/>
    <property type="project" value="InterPro"/>
</dbReference>
<keyword evidence="4" id="KW-0808">Transferase</keyword>
<dbReference type="Pfam" id="PF22722">
    <property type="entry name" value="NA-iREase1"/>
    <property type="match status" value="1"/>
</dbReference>
<dbReference type="InterPro" id="IPR054557">
    <property type="entry name" value="NA-iREase1_dom"/>
</dbReference>
<dbReference type="SUPFAM" id="SSF53335">
    <property type="entry name" value="S-adenosyl-L-methionine-dependent methyltransferases"/>
    <property type="match status" value="1"/>
</dbReference>
<accession>A0A5S9Q598</accession>
<feature type="domain" description="NACHT-associated inactive Restriction Endonuclease 1 sensor" evidence="7">
    <location>
        <begin position="424"/>
        <end position="511"/>
    </location>
</feature>
<dbReference type="PROSITE" id="PS00092">
    <property type="entry name" value="N6_MTASE"/>
    <property type="match status" value="1"/>
</dbReference>
<keyword evidence="3" id="KW-0489">Methyltransferase</keyword>
<dbReference type="InterPro" id="IPR001091">
    <property type="entry name" value="RM_Methyltransferase"/>
</dbReference>
<reference evidence="8 9" key="1">
    <citation type="submission" date="2019-12" db="EMBL/GenBank/DDBJ databases">
        <authorList>
            <person name="Reyes-Prieto M."/>
        </authorList>
    </citation>
    <scope>NUCLEOTIDE SEQUENCE [LARGE SCALE GENOMIC DNA]</scope>
    <source>
        <strain evidence="8">HF14-78462</strain>
    </source>
</reference>
<evidence type="ECO:0000259" key="7">
    <source>
        <dbReference type="Pfam" id="PF22722"/>
    </source>
</evidence>
<dbReference type="GO" id="GO:0032259">
    <property type="term" value="P:methylation"/>
    <property type="evidence" value="ECO:0007669"/>
    <property type="project" value="UniProtKB-KW"/>
</dbReference>
<dbReference type="AlphaFoldDB" id="A0A5S9Q598"/>
<evidence type="ECO:0000256" key="2">
    <source>
        <dbReference type="ARBA" id="ARBA00011900"/>
    </source>
</evidence>
<evidence type="ECO:0000313" key="9">
    <source>
        <dbReference type="Proteomes" id="UP000433050"/>
    </source>
</evidence>
<name>A0A5S9Q598_9HYPH</name>
<dbReference type="InterPro" id="IPR002941">
    <property type="entry name" value="DNA_methylase_N4/N6"/>
</dbReference>
<dbReference type="Proteomes" id="UP000433050">
    <property type="component" value="Unassembled WGS sequence"/>
</dbReference>
<dbReference type="PRINTS" id="PR00508">
    <property type="entry name" value="S21N4MTFRASE"/>
</dbReference>
<organism evidence="8 9">
    <name type="scientific">Starkeya nomas</name>
    <dbReference type="NCBI Taxonomy" id="2666134"/>
    <lineage>
        <taxon>Bacteria</taxon>
        <taxon>Pseudomonadati</taxon>
        <taxon>Pseudomonadota</taxon>
        <taxon>Alphaproteobacteria</taxon>
        <taxon>Hyphomicrobiales</taxon>
        <taxon>Xanthobacteraceae</taxon>
        <taxon>Starkeya</taxon>
    </lineage>
</organism>
<evidence type="ECO:0000256" key="3">
    <source>
        <dbReference type="ARBA" id="ARBA00022603"/>
    </source>
</evidence>
<dbReference type="Gene3D" id="3.40.50.150">
    <property type="entry name" value="Vaccinia Virus protein VP39"/>
    <property type="match status" value="1"/>
</dbReference>
<protein>
    <recommendedName>
        <fullName evidence="2">site-specific DNA-methyltransferase (adenine-specific)</fullName>
        <ecNumber evidence="2">2.1.1.72</ecNumber>
    </recommendedName>
</protein>
<dbReference type="InterPro" id="IPR002052">
    <property type="entry name" value="DNA_methylase_N6_adenine_CS"/>
</dbReference>
<dbReference type="GO" id="GO:0009007">
    <property type="term" value="F:site-specific DNA-methyltransferase (adenine-specific) activity"/>
    <property type="evidence" value="ECO:0007669"/>
    <property type="project" value="UniProtKB-EC"/>
</dbReference>
<evidence type="ECO:0000256" key="1">
    <source>
        <dbReference type="ARBA" id="ARBA00006594"/>
    </source>
</evidence>
<evidence type="ECO:0000313" key="8">
    <source>
        <dbReference type="EMBL" id="CAA0112363.1"/>
    </source>
</evidence>
<comment type="catalytic activity">
    <reaction evidence="5">
        <text>a 2'-deoxyadenosine in DNA + S-adenosyl-L-methionine = an N(6)-methyl-2'-deoxyadenosine in DNA + S-adenosyl-L-homocysteine + H(+)</text>
        <dbReference type="Rhea" id="RHEA:15197"/>
        <dbReference type="Rhea" id="RHEA-COMP:12418"/>
        <dbReference type="Rhea" id="RHEA-COMP:12419"/>
        <dbReference type="ChEBI" id="CHEBI:15378"/>
        <dbReference type="ChEBI" id="CHEBI:57856"/>
        <dbReference type="ChEBI" id="CHEBI:59789"/>
        <dbReference type="ChEBI" id="CHEBI:90615"/>
        <dbReference type="ChEBI" id="CHEBI:90616"/>
        <dbReference type="EC" id="2.1.1.72"/>
    </reaction>
</comment>